<dbReference type="InterPro" id="IPR001709">
    <property type="entry name" value="Flavoprot_Pyr_Nucl_cyt_Rdtase"/>
</dbReference>
<dbReference type="Pfam" id="PF00042">
    <property type="entry name" value="Globin"/>
    <property type="match status" value="1"/>
</dbReference>
<keyword evidence="10 15" id="KW-0560">Oxidoreductase</keyword>
<comment type="caution">
    <text evidence="15">Lacks conserved residue(s) required for the propagation of feature annotation.</text>
</comment>
<evidence type="ECO:0000256" key="6">
    <source>
        <dbReference type="ARBA" id="ARBA00022630"/>
    </source>
</evidence>
<dbReference type="PROSITE" id="PS51384">
    <property type="entry name" value="FAD_FR"/>
    <property type="match status" value="1"/>
</dbReference>
<dbReference type="GO" id="GO:0071500">
    <property type="term" value="P:cellular response to nitrosative stress"/>
    <property type="evidence" value="ECO:0007669"/>
    <property type="project" value="TreeGrafter"/>
</dbReference>
<evidence type="ECO:0000259" key="16">
    <source>
        <dbReference type="PROSITE" id="PS01033"/>
    </source>
</evidence>
<feature type="region of interest" description="Reductase" evidence="15">
    <location>
        <begin position="150"/>
        <end position="407"/>
    </location>
</feature>
<feature type="active site" description="Charge relay system" evidence="15">
    <location>
        <position position="138"/>
    </location>
</feature>
<comment type="catalytic activity">
    <reaction evidence="13 15">
        <text>2 nitric oxide + NADH + 2 O2 = 2 nitrate + NAD(+) + H(+)</text>
        <dbReference type="Rhea" id="RHEA:19469"/>
        <dbReference type="ChEBI" id="CHEBI:15378"/>
        <dbReference type="ChEBI" id="CHEBI:15379"/>
        <dbReference type="ChEBI" id="CHEBI:16480"/>
        <dbReference type="ChEBI" id="CHEBI:17632"/>
        <dbReference type="ChEBI" id="CHEBI:57540"/>
        <dbReference type="ChEBI" id="CHEBI:57945"/>
        <dbReference type="EC" id="1.14.12.17"/>
    </reaction>
</comment>
<dbReference type="PRINTS" id="PR00406">
    <property type="entry name" value="CYTB5RDTASE"/>
</dbReference>
<keyword evidence="6 15" id="KW-0285">Flavoprotein</keyword>
<dbReference type="InterPro" id="IPR000971">
    <property type="entry name" value="Globin"/>
</dbReference>
<feature type="site" description="Influences the redox potential of the prosthetic heme and FAD groups" evidence="15">
    <location>
        <position position="85"/>
    </location>
</feature>
<evidence type="ECO:0000256" key="8">
    <source>
        <dbReference type="ARBA" id="ARBA00022827"/>
    </source>
</evidence>
<dbReference type="FunFam" id="2.40.30.10:FF:000034">
    <property type="entry name" value="Flavohemoprotein"/>
    <property type="match status" value="1"/>
</dbReference>
<keyword evidence="7 15" id="KW-0479">Metal-binding</keyword>
<dbReference type="InterPro" id="IPR001433">
    <property type="entry name" value="OxRdtase_FAD/NAD-bd"/>
</dbReference>
<dbReference type="PANTHER" id="PTHR43396:SF3">
    <property type="entry name" value="FLAVOHEMOPROTEIN"/>
    <property type="match status" value="1"/>
</dbReference>
<dbReference type="GO" id="GO:0071949">
    <property type="term" value="F:FAD binding"/>
    <property type="evidence" value="ECO:0007669"/>
    <property type="project" value="InterPro"/>
</dbReference>
<feature type="site" description="Involved in heme-bound ligand stabilization and O-O bond activation" evidence="15">
    <location>
        <position position="30"/>
    </location>
</feature>
<reference evidence="18 19" key="1">
    <citation type="submission" date="2012-10" db="EMBL/GenBank/DDBJ databases">
        <title>Draft Genome Sequence of Paenibacillus popilliae ATCC 14706T.</title>
        <authorList>
            <person name="Iiyama K."/>
            <person name="Mori K."/>
            <person name="Mon H."/>
            <person name="Chieda Y."/>
            <person name="Lee J.M."/>
            <person name="Kusakabe T."/>
            <person name="Tashiro K."/>
            <person name="Asano S."/>
            <person name="Yasunaga-Aoki C."/>
            <person name="Shimizu S."/>
        </authorList>
    </citation>
    <scope>NUCLEOTIDE SEQUENCE [LARGE SCALE GENOMIC DNA]</scope>
    <source>
        <strain evidence="18 19">ATCC 14706</strain>
    </source>
</reference>
<dbReference type="HAMAP" id="MF_01252">
    <property type="entry name" value="Hmp"/>
    <property type="match status" value="1"/>
</dbReference>
<dbReference type="InterPro" id="IPR009050">
    <property type="entry name" value="Globin-like_sf"/>
</dbReference>
<accession>M9LPM0</accession>
<evidence type="ECO:0000256" key="3">
    <source>
        <dbReference type="ARBA" id="ARBA00022448"/>
    </source>
</evidence>
<feature type="site" description="Influences the redox potential of the prosthetic heme and FAD groups" evidence="15">
    <location>
        <position position="396"/>
    </location>
</feature>
<dbReference type="FunFam" id="1.10.490.10:FF:000003">
    <property type="entry name" value="Flavohemoprotein"/>
    <property type="match status" value="1"/>
</dbReference>
<dbReference type="GO" id="GO:0008941">
    <property type="term" value="F:nitric oxide dioxygenase NAD(P)H activity"/>
    <property type="evidence" value="ECO:0007669"/>
    <property type="project" value="UniProtKB-UniRule"/>
</dbReference>
<evidence type="ECO:0000256" key="12">
    <source>
        <dbReference type="ARBA" id="ARBA00023027"/>
    </source>
</evidence>
<keyword evidence="3 15" id="KW-0813">Transport</keyword>
<comment type="caution">
    <text evidence="18">The sequence shown here is derived from an EMBL/GenBank/DDBJ whole genome shotgun (WGS) entry which is preliminary data.</text>
</comment>
<keyword evidence="15" id="KW-0216">Detoxification</keyword>
<dbReference type="EC" id="1.14.12.17" evidence="15"/>
<comment type="function">
    <text evidence="15">Is involved in NO detoxification in an aerobic process, termed nitric oxide dioxygenase (NOD) reaction that utilizes O(2) and NAD(P)H to convert NO to nitrate, which protects the bacterium from various noxious nitrogen compounds. Therefore, plays a central role in the inducible response to nitrosative stress.</text>
</comment>
<dbReference type="EMBL" id="BALG01000107">
    <property type="protein sequence ID" value="GAC42526.1"/>
    <property type="molecule type" value="Genomic_DNA"/>
</dbReference>
<dbReference type="GO" id="GO:0020037">
    <property type="term" value="F:heme binding"/>
    <property type="evidence" value="ECO:0007669"/>
    <property type="project" value="InterPro"/>
</dbReference>
<comment type="similarity">
    <text evidence="1 15">In the C-terminal section; belongs to the flavoprotein pyridine nucleotide cytochrome reductase family.</text>
</comment>
<dbReference type="GO" id="GO:0005344">
    <property type="term" value="F:oxygen carrier activity"/>
    <property type="evidence" value="ECO:0007669"/>
    <property type="project" value="UniProtKB-UniRule"/>
</dbReference>
<dbReference type="PANTHER" id="PTHR43396">
    <property type="entry name" value="FLAVOHEMOPROTEIN"/>
    <property type="match status" value="1"/>
</dbReference>
<protein>
    <recommendedName>
        <fullName evidence="15">Flavohemoprotein</fullName>
    </recommendedName>
    <alternativeName>
        <fullName evidence="15">Flavohemoglobin</fullName>
    </alternativeName>
    <alternativeName>
        <fullName evidence="15">Hemoglobin-like protein</fullName>
    </alternativeName>
    <alternativeName>
        <fullName evidence="15">Nitric oxide dioxygenase</fullName>
        <shortName evidence="15">NO oxygenase</shortName>
        <shortName evidence="15">NOD</shortName>
        <ecNumber evidence="15">1.14.12.17</ecNumber>
    </alternativeName>
</protein>
<sequence length="407" mass="45618">MMLKPRTIEIVKATVPVLEAHGQQITKRFYELMFSNHPELLNIFNHANQRQGRQSQALARAIYAAAANIDRLEDIMPVVKQIAHKHRALHIQPEHYPIVGKNLLLAIKDVLGDAATDDILEAWVKAYFVIADMFIQVERDMYQAAAEAEGGWEGFRSFRVIRKVRESDVVTSFYLHPEDGGAISAFHPGQYITVRVKPEGSANTHLRHYSLSQDSGRDTYRISVKRESGDAHSPAGIVSCYLHDVVQEGDRLEVTAPAGDFTLKEGSDAPIVLLSGGVGLTPIMSMLQALAKQEPDRDIYFIHSARNHRMHAFRDEVRALTEANGRIRSFVFYDRPEEGDACDRQGFIDEAWLAATLPADVWQQADAYFCGPVPFMKAVYRALTRLGVATDRIHYEFFGPAGALEEA</sequence>
<dbReference type="SUPFAM" id="SSF63380">
    <property type="entry name" value="Riboflavin synthase domain-like"/>
    <property type="match status" value="1"/>
</dbReference>
<name>M9LPM0_PAEPP</name>
<evidence type="ECO:0000256" key="2">
    <source>
        <dbReference type="ARBA" id="ARBA00008414"/>
    </source>
</evidence>
<feature type="binding site" evidence="15">
    <location>
        <position position="191"/>
    </location>
    <ligand>
        <name>FAD</name>
        <dbReference type="ChEBI" id="CHEBI:57692"/>
    </ligand>
</feature>
<dbReference type="InterPro" id="IPR023950">
    <property type="entry name" value="Hmp"/>
</dbReference>
<feature type="domain" description="FAD-binding FR-type" evidence="17">
    <location>
        <begin position="153"/>
        <end position="264"/>
    </location>
</feature>
<dbReference type="PROSITE" id="PS01033">
    <property type="entry name" value="GLOBIN"/>
    <property type="match status" value="1"/>
</dbReference>
<dbReference type="InterPro" id="IPR039261">
    <property type="entry name" value="FNR_nucleotide-bd"/>
</dbReference>
<dbReference type="SUPFAM" id="SSF52343">
    <property type="entry name" value="Ferredoxin reductase-like, C-terminal NADP-linked domain"/>
    <property type="match status" value="1"/>
</dbReference>
<evidence type="ECO:0000256" key="9">
    <source>
        <dbReference type="ARBA" id="ARBA00022857"/>
    </source>
</evidence>
<keyword evidence="9 15" id="KW-0521">NADP</keyword>
<organism evidence="18 19">
    <name type="scientific">Paenibacillus popilliae ATCC 14706</name>
    <dbReference type="NCBI Taxonomy" id="1212764"/>
    <lineage>
        <taxon>Bacteria</taxon>
        <taxon>Bacillati</taxon>
        <taxon>Bacillota</taxon>
        <taxon>Bacilli</taxon>
        <taxon>Bacillales</taxon>
        <taxon>Paenibacillaceae</taxon>
        <taxon>Paenibacillus</taxon>
    </lineage>
</organism>
<dbReference type="GO" id="GO:0019825">
    <property type="term" value="F:oxygen binding"/>
    <property type="evidence" value="ECO:0007669"/>
    <property type="project" value="InterPro"/>
</dbReference>
<dbReference type="Gene3D" id="2.40.30.10">
    <property type="entry name" value="Translation factors"/>
    <property type="match status" value="1"/>
</dbReference>
<keyword evidence="12 15" id="KW-0520">NAD</keyword>
<evidence type="ECO:0000256" key="15">
    <source>
        <dbReference type="HAMAP-Rule" id="MF_01252"/>
    </source>
</evidence>
<evidence type="ECO:0000256" key="7">
    <source>
        <dbReference type="ARBA" id="ARBA00022723"/>
    </source>
</evidence>
<dbReference type="Pfam" id="PF00175">
    <property type="entry name" value="NAD_binding_1"/>
    <property type="match status" value="1"/>
</dbReference>
<comment type="similarity">
    <text evidence="2 15">Belongs to the globin family. Two-domain flavohemoproteins subfamily.</text>
</comment>
<gene>
    <name evidence="15" type="primary">hmp</name>
    <name evidence="18" type="ORF">PPOP_1883</name>
</gene>
<keyword evidence="11 15" id="KW-0408">Iron</keyword>
<dbReference type="CDD" id="cd14777">
    <property type="entry name" value="Yhb1-globin-like"/>
    <property type="match status" value="1"/>
</dbReference>
<dbReference type="Proteomes" id="UP000029453">
    <property type="component" value="Unassembled WGS sequence"/>
</dbReference>
<dbReference type="FunFam" id="3.40.50.80:FF:000010">
    <property type="entry name" value="Flavohemoprotein"/>
    <property type="match status" value="1"/>
</dbReference>
<evidence type="ECO:0000313" key="19">
    <source>
        <dbReference type="Proteomes" id="UP000029453"/>
    </source>
</evidence>
<dbReference type="Gene3D" id="3.40.50.80">
    <property type="entry name" value="Nucleotide-binding domain of ferredoxin-NADP reductase (FNR) module"/>
    <property type="match status" value="1"/>
</dbReference>
<keyword evidence="19" id="KW-1185">Reference proteome</keyword>
<keyword evidence="5 15" id="KW-0561">Oxygen transport</keyword>
<feature type="active site" description="Charge relay system" evidence="15">
    <location>
        <position position="96"/>
    </location>
</feature>
<evidence type="ECO:0000256" key="11">
    <source>
        <dbReference type="ARBA" id="ARBA00023004"/>
    </source>
</evidence>
<dbReference type="GO" id="GO:0046872">
    <property type="term" value="F:metal ion binding"/>
    <property type="evidence" value="ECO:0007669"/>
    <property type="project" value="UniProtKB-KW"/>
</dbReference>
<evidence type="ECO:0000256" key="4">
    <source>
        <dbReference type="ARBA" id="ARBA00022617"/>
    </source>
</evidence>
<evidence type="ECO:0000256" key="10">
    <source>
        <dbReference type="ARBA" id="ARBA00023002"/>
    </source>
</evidence>
<dbReference type="PRINTS" id="PR00371">
    <property type="entry name" value="FPNCR"/>
</dbReference>
<dbReference type="Gene3D" id="1.10.490.10">
    <property type="entry name" value="Globins"/>
    <property type="match status" value="1"/>
</dbReference>
<evidence type="ECO:0000313" key="18">
    <source>
        <dbReference type="EMBL" id="GAC42526.1"/>
    </source>
</evidence>
<evidence type="ECO:0000256" key="5">
    <source>
        <dbReference type="ARBA" id="ARBA00022621"/>
    </source>
</evidence>
<evidence type="ECO:0000256" key="1">
    <source>
        <dbReference type="ARBA" id="ARBA00006401"/>
    </source>
</evidence>
<dbReference type="CDD" id="cd06184">
    <property type="entry name" value="flavohem_like_fad_nad_binding"/>
    <property type="match status" value="1"/>
</dbReference>
<dbReference type="InterPro" id="IPR017927">
    <property type="entry name" value="FAD-bd_FR_type"/>
</dbReference>
<dbReference type="AlphaFoldDB" id="M9LPM0"/>
<dbReference type="GO" id="GO:0009636">
    <property type="term" value="P:response to toxic substance"/>
    <property type="evidence" value="ECO:0007669"/>
    <property type="project" value="UniProtKB-KW"/>
</dbReference>
<proteinExistence type="inferred from homology"/>
<comment type="domain">
    <text evidence="15">Consists of two distinct domains; an N-terminal heme-containing oxygen-binding domain and a C-terminal reductase domain with binding sites for FAD and NAD(P)H.</text>
</comment>
<feature type="domain" description="Globin" evidence="16">
    <location>
        <begin position="2"/>
        <end position="139"/>
    </location>
</feature>
<evidence type="ECO:0000256" key="13">
    <source>
        <dbReference type="ARBA" id="ARBA00048649"/>
    </source>
</evidence>
<feature type="binding site" evidence="15">
    <location>
        <begin position="397"/>
        <end position="400"/>
    </location>
    <ligand>
        <name>FAD</name>
        <dbReference type="ChEBI" id="CHEBI:57692"/>
    </ligand>
</feature>
<dbReference type="InterPro" id="IPR017938">
    <property type="entry name" value="Riboflavin_synthase-like_b-brl"/>
</dbReference>
<dbReference type="InterPro" id="IPR012292">
    <property type="entry name" value="Globin/Proto"/>
</dbReference>
<comment type="cofactor">
    <cofactor evidence="15">
        <name>FAD</name>
        <dbReference type="ChEBI" id="CHEBI:57692"/>
    </cofactor>
    <text evidence="15">Binds 1 FAD per subunit.</text>
</comment>
<dbReference type="Pfam" id="PF00970">
    <property type="entry name" value="FAD_binding_6"/>
    <property type="match status" value="1"/>
</dbReference>
<comment type="catalytic activity">
    <reaction evidence="14 15">
        <text>2 nitric oxide + NADPH + 2 O2 = 2 nitrate + NADP(+) + H(+)</text>
        <dbReference type="Rhea" id="RHEA:19465"/>
        <dbReference type="ChEBI" id="CHEBI:15378"/>
        <dbReference type="ChEBI" id="CHEBI:15379"/>
        <dbReference type="ChEBI" id="CHEBI:16480"/>
        <dbReference type="ChEBI" id="CHEBI:17632"/>
        <dbReference type="ChEBI" id="CHEBI:57783"/>
        <dbReference type="ChEBI" id="CHEBI:58349"/>
        <dbReference type="EC" id="1.14.12.17"/>
    </reaction>
</comment>
<dbReference type="NCBIfam" id="NF009805">
    <property type="entry name" value="PRK13289.1"/>
    <property type="match status" value="1"/>
</dbReference>
<feature type="binding site" evidence="15">
    <location>
        <begin position="277"/>
        <end position="282"/>
    </location>
    <ligand>
        <name>NADP(+)</name>
        <dbReference type="ChEBI" id="CHEBI:58349"/>
    </ligand>
</feature>
<comment type="cofactor">
    <cofactor evidence="15">
        <name>heme b</name>
        <dbReference type="ChEBI" id="CHEBI:60344"/>
    </cofactor>
    <text evidence="15">Binds 1 heme b (iron(II)-protoporphyrin IX) group per subunit.</text>
</comment>
<feature type="binding site" description="proximal binding residue" evidence="15">
    <location>
        <position position="86"/>
    </location>
    <ligand>
        <name>heme b</name>
        <dbReference type="ChEBI" id="CHEBI:60344"/>
    </ligand>
    <ligandPart>
        <name>Fe</name>
        <dbReference type="ChEBI" id="CHEBI:18248"/>
    </ligandPart>
</feature>
<dbReference type="GO" id="GO:0046210">
    <property type="term" value="P:nitric oxide catabolic process"/>
    <property type="evidence" value="ECO:0007669"/>
    <property type="project" value="TreeGrafter"/>
</dbReference>
<dbReference type="InterPro" id="IPR008333">
    <property type="entry name" value="Cbr1-like_FAD-bd_dom"/>
</dbReference>
<dbReference type="SUPFAM" id="SSF46458">
    <property type="entry name" value="Globin-like"/>
    <property type="match status" value="1"/>
</dbReference>
<keyword evidence="8 15" id="KW-0274">FAD</keyword>
<evidence type="ECO:0000259" key="17">
    <source>
        <dbReference type="PROSITE" id="PS51384"/>
    </source>
</evidence>
<evidence type="ECO:0000256" key="14">
    <source>
        <dbReference type="ARBA" id="ARBA00049433"/>
    </source>
</evidence>
<keyword evidence="4 15" id="KW-0349">Heme</keyword>